<reference evidence="1" key="2">
    <citation type="journal article" date="2015" name="Data Brief">
        <title>Shoot transcriptome of the giant reed, Arundo donax.</title>
        <authorList>
            <person name="Barrero R.A."/>
            <person name="Guerrero F.D."/>
            <person name="Moolhuijzen P."/>
            <person name="Goolsby J.A."/>
            <person name="Tidwell J."/>
            <person name="Bellgard S.E."/>
            <person name="Bellgard M.I."/>
        </authorList>
    </citation>
    <scope>NUCLEOTIDE SEQUENCE</scope>
    <source>
        <tissue evidence="1">Shoot tissue taken approximately 20 cm above the soil surface</tissue>
    </source>
</reference>
<accession>A0A0A9EA37</accession>
<protein>
    <submittedName>
        <fullName evidence="1">ATGR1</fullName>
    </submittedName>
</protein>
<dbReference type="EMBL" id="GBRH01200979">
    <property type="protein sequence ID" value="JAD96916.1"/>
    <property type="molecule type" value="Transcribed_RNA"/>
</dbReference>
<dbReference type="AlphaFoldDB" id="A0A0A9EA37"/>
<reference evidence="1" key="1">
    <citation type="submission" date="2014-09" db="EMBL/GenBank/DDBJ databases">
        <authorList>
            <person name="Magalhaes I.L.F."/>
            <person name="Oliveira U."/>
            <person name="Santos F.R."/>
            <person name="Vidigal T.H.D.A."/>
            <person name="Brescovit A.D."/>
            <person name="Santos A.J."/>
        </authorList>
    </citation>
    <scope>NUCLEOTIDE SEQUENCE</scope>
    <source>
        <tissue evidence="1">Shoot tissue taken approximately 20 cm above the soil surface</tissue>
    </source>
</reference>
<organism evidence="1">
    <name type="scientific">Arundo donax</name>
    <name type="common">Giant reed</name>
    <name type="synonym">Donax arundinaceus</name>
    <dbReference type="NCBI Taxonomy" id="35708"/>
    <lineage>
        <taxon>Eukaryota</taxon>
        <taxon>Viridiplantae</taxon>
        <taxon>Streptophyta</taxon>
        <taxon>Embryophyta</taxon>
        <taxon>Tracheophyta</taxon>
        <taxon>Spermatophyta</taxon>
        <taxon>Magnoliopsida</taxon>
        <taxon>Liliopsida</taxon>
        <taxon>Poales</taxon>
        <taxon>Poaceae</taxon>
        <taxon>PACMAD clade</taxon>
        <taxon>Arundinoideae</taxon>
        <taxon>Arundineae</taxon>
        <taxon>Arundo</taxon>
    </lineage>
</organism>
<name>A0A0A9EA37_ARUDO</name>
<proteinExistence type="predicted"/>
<sequence length="75" mass="8587">MMVCCDNMWFVATHHYNILGQLRTYAVTRHCRLPTTSCATFLIQIQCSKTLQASKVGHICTDAWIHHRDAHISSL</sequence>
<evidence type="ECO:0000313" key="1">
    <source>
        <dbReference type="EMBL" id="JAD96916.1"/>
    </source>
</evidence>